<dbReference type="PROSITE" id="PS50995">
    <property type="entry name" value="HTH_MARR_2"/>
    <property type="match status" value="1"/>
</dbReference>
<proteinExistence type="predicted"/>
<organism evidence="2 3">
    <name type="scientific">Brevibacterium daeguense</name>
    <dbReference type="NCBI Taxonomy" id="909936"/>
    <lineage>
        <taxon>Bacteria</taxon>
        <taxon>Bacillati</taxon>
        <taxon>Actinomycetota</taxon>
        <taxon>Actinomycetes</taxon>
        <taxon>Micrococcales</taxon>
        <taxon>Brevibacteriaceae</taxon>
        <taxon>Brevibacterium</taxon>
    </lineage>
</organism>
<keyword evidence="3" id="KW-1185">Reference proteome</keyword>
<dbReference type="InterPro" id="IPR036390">
    <property type="entry name" value="WH_DNA-bd_sf"/>
</dbReference>
<accession>A0ABP8EMK2</accession>
<dbReference type="RefSeq" id="WP_236865957.1">
    <property type="nucleotide sequence ID" value="NZ_BAABAZ010000008.1"/>
</dbReference>
<dbReference type="Gene3D" id="1.10.10.10">
    <property type="entry name" value="Winged helix-like DNA-binding domain superfamily/Winged helix DNA-binding domain"/>
    <property type="match status" value="1"/>
</dbReference>
<dbReference type="InterPro" id="IPR000835">
    <property type="entry name" value="HTH_MarR-typ"/>
</dbReference>
<dbReference type="Proteomes" id="UP001501586">
    <property type="component" value="Unassembled WGS sequence"/>
</dbReference>
<comment type="caution">
    <text evidence="2">The sequence shown here is derived from an EMBL/GenBank/DDBJ whole genome shotgun (WGS) entry which is preliminary data.</text>
</comment>
<dbReference type="PANTHER" id="PTHR33164">
    <property type="entry name" value="TRANSCRIPTIONAL REGULATOR, MARR FAMILY"/>
    <property type="match status" value="1"/>
</dbReference>
<feature type="domain" description="HTH marR-type" evidence="1">
    <location>
        <begin position="1"/>
        <end position="138"/>
    </location>
</feature>
<evidence type="ECO:0000313" key="2">
    <source>
        <dbReference type="EMBL" id="GAA4285175.1"/>
    </source>
</evidence>
<evidence type="ECO:0000259" key="1">
    <source>
        <dbReference type="PROSITE" id="PS50995"/>
    </source>
</evidence>
<dbReference type="InterPro" id="IPR036388">
    <property type="entry name" value="WH-like_DNA-bd_sf"/>
</dbReference>
<dbReference type="SUPFAM" id="SSF46785">
    <property type="entry name" value="Winged helix' DNA-binding domain"/>
    <property type="match status" value="1"/>
</dbReference>
<dbReference type="PANTHER" id="PTHR33164:SF99">
    <property type="entry name" value="MARR FAMILY REGULATORY PROTEIN"/>
    <property type="match status" value="1"/>
</dbReference>
<evidence type="ECO:0000313" key="3">
    <source>
        <dbReference type="Proteomes" id="UP001501586"/>
    </source>
</evidence>
<sequence length="144" mass="15991">MSDQPNTPTLMFVAHRHAESRILAHLAKHGFDDLTPAQARVAARLNPAGMRLTTLAESAGLSKQTAAHLVSQLERSGYIVRVPDEADARAKLIRVAARGQAAQRCAREMEAEIESEWRDYLGPRRYTGLREALAELRAITDPYM</sequence>
<dbReference type="SMART" id="SM00347">
    <property type="entry name" value="HTH_MARR"/>
    <property type="match status" value="1"/>
</dbReference>
<protein>
    <recommendedName>
        <fullName evidence="1">HTH marR-type domain-containing protein</fullName>
    </recommendedName>
</protein>
<dbReference type="EMBL" id="BAABAZ010000008">
    <property type="protein sequence ID" value="GAA4285175.1"/>
    <property type="molecule type" value="Genomic_DNA"/>
</dbReference>
<dbReference type="InterPro" id="IPR039422">
    <property type="entry name" value="MarR/SlyA-like"/>
</dbReference>
<dbReference type="Pfam" id="PF12802">
    <property type="entry name" value="MarR_2"/>
    <property type="match status" value="1"/>
</dbReference>
<reference evidence="3" key="1">
    <citation type="journal article" date="2019" name="Int. J. Syst. Evol. Microbiol.">
        <title>The Global Catalogue of Microorganisms (GCM) 10K type strain sequencing project: providing services to taxonomists for standard genome sequencing and annotation.</title>
        <authorList>
            <consortium name="The Broad Institute Genomics Platform"/>
            <consortium name="The Broad Institute Genome Sequencing Center for Infectious Disease"/>
            <person name="Wu L."/>
            <person name="Ma J."/>
        </authorList>
    </citation>
    <scope>NUCLEOTIDE SEQUENCE [LARGE SCALE GENOMIC DNA]</scope>
    <source>
        <strain evidence="3">JCM 17458</strain>
    </source>
</reference>
<gene>
    <name evidence="2" type="ORF">GCM10022261_27060</name>
</gene>
<name>A0ABP8EMK2_9MICO</name>